<dbReference type="OrthoDB" id="9906905at2759"/>
<feature type="region of interest" description="Disordered" evidence="4">
    <location>
        <begin position="246"/>
        <end position="326"/>
    </location>
</feature>
<dbReference type="Pfam" id="PF15063">
    <property type="entry name" value="TC1"/>
    <property type="match status" value="1"/>
</dbReference>
<comment type="function">
    <text evidence="1">May be involved in MAP kinase activation, epithelial sodium channel (ENaC) down-regulation and cell cycling.</text>
</comment>
<gene>
    <name evidence="6" type="ORF">F7725_024039</name>
</gene>
<dbReference type="InterPro" id="IPR039579">
    <property type="entry name" value="AVPI1"/>
</dbReference>
<dbReference type="AlphaFoldDB" id="A0A7J5Y140"/>
<organism evidence="6 7">
    <name type="scientific">Dissostichus mawsoni</name>
    <name type="common">Antarctic cod</name>
    <dbReference type="NCBI Taxonomy" id="36200"/>
    <lineage>
        <taxon>Eukaryota</taxon>
        <taxon>Metazoa</taxon>
        <taxon>Chordata</taxon>
        <taxon>Craniata</taxon>
        <taxon>Vertebrata</taxon>
        <taxon>Euteleostomi</taxon>
        <taxon>Actinopterygii</taxon>
        <taxon>Neopterygii</taxon>
        <taxon>Teleostei</taxon>
        <taxon>Neoteleostei</taxon>
        <taxon>Acanthomorphata</taxon>
        <taxon>Eupercaria</taxon>
        <taxon>Perciformes</taxon>
        <taxon>Notothenioidei</taxon>
        <taxon>Nototheniidae</taxon>
        <taxon>Dissostichus</taxon>
    </lineage>
</organism>
<protein>
    <recommendedName>
        <fullName evidence="2">Arginine vasopressin-induced protein 1</fullName>
    </recommendedName>
</protein>
<evidence type="ECO:0000256" key="4">
    <source>
        <dbReference type="SAM" id="MobiDB-lite"/>
    </source>
</evidence>
<evidence type="ECO:0000256" key="3">
    <source>
        <dbReference type="ARBA" id="ARBA00023306"/>
    </source>
</evidence>
<feature type="compositionally biased region" description="Basic and acidic residues" evidence="4">
    <location>
        <begin position="292"/>
        <end position="303"/>
    </location>
</feature>
<feature type="compositionally biased region" description="Low complexity" evidence="4">
    <location>
        <begin position="277"/>
        <end position="291"/>
    </location>
</feature>
<evidence type="ECO:0000256" key="1">
    <source>
        <dbReference type="ARBA" id="ARBA00002403"/>
    </source>
</evidence>
<feature type="domain" description="Arginine vasopressin-induced protein 1/transcriptional and immune response regulator" evidence="5">
    <location>
        <begin position="147"/>
        <end position="220"/>
    </location>
</feature>
<keyword evidence="3" id="KW-0131">Cell cycle</keyword>
<dbReference type="PANTHER" id="PTHR14350">
    <property type="entry name" value="ARGININE VASOPRESSIN-INDUCED PROTEIN 1"/>
    <property type="match status" value="1"/>
</dbReference>
<dbReference type="InterPro" id="IPR020282">
    <property type="entry name" value="Avpi1/C8orf4_dom"/>
</dbReference>
<evidence type="ECO:0000259" key="5">
    <source>
        <dbReference type="Pfam" id="PF15063"/>
    </source>
</evidence>
<evidence type="ECO:0000313" key="6">
    <source>
        <dbReference type="EMBL" id="KAF3842088.1"/>
    </source>
</evidence>
<comment type="caution">
    <text evidence="6">The sequence shown here is derived from an EMBL/GenBank/DDBJ whole genome shotgun (WGS) entry which is preliminary data.</text>
</comment>
<keyword evidence="7" id="KW-1185">Reference proteome</keyword>
<evidence type="ECO:0000313" key="7">
    <source>
        <dbReference type="Proteomes" id="UP000518266"/>
    </source>
</evidence>
<dbReference type="Proteomes" id="UP000518266">
    <property type="component" value="Unassembled WGS sequence"/>
</dbReference>
<dbReference type="EMBL" id="JAAKFY010000019">
    <property type="protein sequence ID" value="KAF3842088.1"/>
    <property type="molecule type" value="Genomic_DNA"/>
</dbReference>
<evidence type="ECO:0000256" key="2">
    <source>
        <dbReference type="ARBA" id="ARBA00020697"/>
    </source>
</evidence>
<reference evidence="6 7" key="1">
    <citation type="submission" date="2020-03" db="EMBL/GenBank/DDBJ databases">
        <title>Dissostichus mawsoni Genome sequencing and assembly.</title>
        <authorList>
            <person name="Park H."/>
        </authorList>
    </citation>
    <scope>NUCLEOTIDE SEQUENCE [LARGE SCALE GENOMIC DNA]</scope>
    <source>
        <strain evidence="6">DM0001</strain>
        <tissue evidence="6">Muscle</tissue>
    </source>
</reference>
<proteinExistence type="predicted"/>
<accession>A0A7J5Y140</accession>
<name>A0A7J5Y140_DISMA</name>
<sequence length="326" mass="35262">MQTQNLGGKQRRGTSCPKQLLNTFKPKQVAVGVTVRLVDHDSDGRQVEHGGGHVVCQVSAQPSLPSQQRDQVLLVQQGEEEKGEASVLGGWLRERGRPVIQTLLLLCWPAGSSRSCPLICSSGTFPRDSRCMPPFPFFLRMDTGPASPPASMVAGPSPLWRLADRRSRKAGSANIFSDVNLWQLQRLFKAAGDQDAEQRAQLVWGQTDEAELAQALIGLRARSQRRGLRSNGRDALGSHWLRAFNHLSSPSSPGKDPAEENESEAGAHNSPESGRHTSSGGATGATVGLTEGLDHAGTSERPARANSGLKRGEGNNPERYLHRILH</sequence>